<name>A0A7S1URF9_9STRA</name>
<reference evidence="1" key="1">
    <citation type="submission" date="2021-01" db="EMBL/GenBank/DDBJ databases">
        <authorList>
            <person name="Corre E."/>
            <person name="Pelletier E."/>
            <person name="Niang G."/>
            <person name="Scheremetjew M."/>
            <person name="Finn R."/>
            <person name="Kale V."/>
            <person name="Holt S."/>
            <person name="Cochrane G."/>
            <person name="Meng A."/>
            <person name="Brown T."/>
            <person name="Cohen L."/>
        </authorList>
    </citation>
    <scope>NUCLEOTIDE SEQUENCE</scope>
    <source>
        <strain evidence="1">CCMP 410</strain>
    </source>
</reference>
<accession>A0A7S1URF9</accession>
<sequence length="105" mass="11856">MDNDIILTPVKERCLQLARQQEGQGDITNDGSVDVANGERVRYEMRTGDEGTRIGRMKGMNRKFALSGQDRARMPDSHAHNFVERNVGWNCDCARCTGAIDWVDQ</sequence>
<protein>
    <submittedName>
        <fullName evidence="1">Uncharacterized protein</fullName>
    </submittedName>
</protein>
<organism evidence="1">
    <name type="scientific">Grammatophora oceanica</name>
    <dbReference type="NCBI Taxonomy" id="210454"/>
    <lineage>
        <taxon>Eukaryota</taxon>
        <taxon>Sar</taxon>
        <taxon>Stramenopiles</taxon>
        <taxon>Ochrophyta</taxon>
        <taxon>Bacillariophyta</taxon>
        <taxon>Fragilariophyceae</taxon>
        <taxon>Fragilariophycidae</taxon>
        <taxon>Rhabdonematales</taxon>
        <taxon>Grammatophoraceae</taxon>
        <taxon>Grammatophora</taxon>
    </lineage>
</organism>
<dbReference type="EMBL" id="HBGK01010122">
    <property type="protein sequence ID" value="CAD9276353.1"/>
    <property type="molecule type" value="Transcribed_RNA"/>
</dbReference>
<dbReference type="AlphaFoldDB" id="A0A7S1URF9"/>
<gene>
    <name evidence="1" type="ORF">GOCE00092_LOCUS5261</name>
</gene>
<proteinExistence type="predicted"/>
<evidence type="ECO:0000313" key="1">
    <source>
        <dbReference type="EMBL" id="CAD9276353.1"/>
    </source>
</evidence>